<dbReference type="EMBL" id="AP003535">
    <property type="protein sequence ID" value="BAD45283.1"/>
    <property type="molecule type" value="Genomic_DNA"/>
</dbReference>
<evidence type="ECO:0000313" key="1">
    <source>
        <dbReference type="EMBL" id="BAD45283.1"/>
    </source>
</evidence>
<sequence length="150" mass="16977">MKRYGTARELIPPAYIGLILCGPQPTSLTRAIDEPLCRLTAAAGPARRPPPPAGRPTVGAAALCSDGAHRFRRSWPVHVQSDRQQWPHRLKRWRLHLRRRAHRLRRRRRCNHQQISYGGGGLLGRWGKRKARRRSLVVGRASATGRSGYT</sequence>
<proteinExistence type="predicted"/>
<dbReference type="Proteomes" id="UP000817658">
    <property type="component" value="Chromosome 1"/>
</dbReference>
<protein>
    <submittedName>
        <fullName evidence="1">Uncharacterized protein</fullName>
    </submittedName>
</protein>
<dbReference type="AlphaFoldDB" id="Q656I5"/>
<gene>
    <name evidence="1" type="primary">B1012D10.11</name>
</gene>
<accession>Q656I5</accession>
<reference evidence="1" key="1">
    <citation type="journal article" date="2002" name="Nature">
        <title>The genome sequence and structure of rice chromosome 1.</title>
        <authorList>
            <person name="Sasaki T."/>
            <person name="Matsumoto T."/>
            <person name="Yamamoto K."/>
            <person name="Sakata K."/>
            <person name="Baba T."/>
            <person name="Katayose Y."/>
            <person name="Wu J."/>
            <person name="Niimura Y."/>
            <person name="Cheng Z."/>
            <person name="Nagamura Y."/>
            <person name="Antonio B.A."/>
            <person name="Kanamori H."/>
            <person name="Hosokawa S."/>
            <person name="Masukawa M."/>
            <person name="Arikawa K."/>
            <person name="Chiden Y."/>
            <person name="Hayashi M."/>
            <person name="Okamoto M."/>
            <person name="Ando T."/>
            <person name="Aoki H."/>
            <person name="Arita K."/>
            <person name="Hamada M."/>
            <person name="Harada C."/>
            <person name="Hijishita S."/>
            <person name="Honda M."/>
            <person name="Ichikawa Y."/>
            <person name="Idonuma A."/>
            <person name="Iijima M."/>
            <person name="Ikeda M."/>
            <person name="Ikeno M."/>
            <person name="Itoh S."/>
            <person name="Itoh T."/>
            <person name="Itoh Y."/>
            <person name="Itoh Y."/>
            <person name="Iwabuchi A."/>
            <person name="Kamiya K."/>
            <person name="Karasawa W."/>
            <person name="Katagiri S."/>
            <person name="Kikuta A."/>
            <person name="Kobayashi N."/>
            <person name="Kono I."/>
            <person name="Machita K."/>
            <person name="Maehara T."/>
            <person name="Mizuno H."/>
            <person name="Mizubayashi T."/>
            <person name="Mukai Y."/>
            <person name="Nagasaki H."/>
            <person name="Nakashima M."/>
            <person name="Nakama Y."/>
            <person name="Nakamichi Y."/>
            <person name="Nakamura M."/>
            <person name="Namiki N."/>
            <person name="Negishi M."/>
            <person name="Ohta I."/>
            <person name="Ono N."/>
            <person name="Saji S."/>
            <person name="Sakai K."/>
            <person name="Shibata M."/>
            <person name="Shimokawa T."/>
            <person name="Shomura A."/>
            <person name="Song J."/>
            <person name="Takazaki Y."/>
            <person name="Terasawa K."/>
            <person name="Tsuji K."/>
            <person name="Waki K."/>
            <person name="Yamagata H."/>
            <person name="Yamane H."/>
            <person name="Yoshiki S."/>
            <person name="Yoshihara R."/>
            <person name="Yukawa K."/>
            <person name="Zhong H."/>
            <person name="Iwama H."/>
            <person name="Endo T."/>
            <person name="Ito H."/>
            <person name="Hahn J.H."/>
            <person name="Kim H.I."/>
            <person name="Eun M.Y."/>
            <person name="Yano M."/>
            <person name="Jiang J."/>
            <person name="Gojobori T."/>
        </authorList>
    </citation>
    <scope>NUCLEOTIDE SEQUENCE [LARGE SCALE GENOMIC DNA]</scope>
</reference>
<organism evidence="1">
    <name type="scientific">Oryza sativa subsp. japonica</name>
    <name type="common">Rice</name>
    <dbReference type="NCBI Taxonomy" id="39947"/>
    <lineage>
        <taxon>Eukaryota</taxon>
        <taxon>Viridiplantae</taxon>
        <taxon>Streptophyta</taxon>
        <taxon>Embryophyta</taxon>
        <taxon>Tracheophyta</taxon>
        <taxon>Spermatophyta</taxon>
        <taxon>Magnoliopsida</taxon>
        <taxon>Liliopsida</taxon>
        <taxon>Poales</taxon>
        <taxon>Poaceae</taxon>
        <taxon>BOP clade</taxon>
        <taxon>Oryzoideae</taxon>
        <taxon>Oryzeae</taxon>
        <taxon>Oryzinae</taxon>
        <taxon>Oryza</taxon>
        <taxon>Oryza sativa</taxon>
    </lineage>
</organism>
<name>Q656I5_ORYSJ</name>